<dbReference type="eggNOG" id="ENOG502RNVV">
    <property type="taxonomic scope" value="Eukaryota"/>
</dbReference>
<organism evidence="4">
    <name type="scientific">Grosmannia clavigera (strain kw1407 / UAMH 11150)</name>
    <name type="common">Blue stain fungus</name>
    <name type="synonym">Graphiocladiella clavigera</name>
    <dbReference type="NCBI Taxonomy" id="655863"/>
    <lineage>
        <taxon>Eukaryota</taxon>
        <taxon>Fungi</taxon>
        <taxon>Dikarya</taxon>
        <taxon>Ascomycota</taxon>
        <taxon>Pezizomycotina</taxon>
        <taxon>Sordariomycetes</taxon>
        <taxon>Sordariomycetidae</taxon>
        <taxon>Ophiostomatales</taxon>
        <taxon>Ophiostomataceae</taxon>
        <taxon>Leptographium</taxon>
    </lineage>
</organism>
<dbReference type="HOGENOM" id="CLU_645650_0_0_1"/>
<evidence type="ECO:0000313" key="4">
    <source>
        <dbReference type="Proteomes" id="UP000007796"/>
    </source>
</evidence>
<dbReference type="RefSeq" id="XP_014175112.1">
    <property type="nucleotide sequence ID" value="XM_014319637.1"/>
</dbReference>
<gene>
    <name evidence="3" type="ORF">CMQ_3699</name>
</gene>
<dbReference type="InParanoid" id="F0X8C6"/>
<proteinExistence type="predicted"/>
<dbReference type="Proteomes" id="UP000007796">
    <property type="component" value="Unassembled WGS sequence"/>
</dbReference>
<dbReference type="OrthoDB" id="5118341at2759"/>
<dbReference type="EMBL" id="GL629735">
    <property type="protein sequence ID" value="EFX05630.1"/>
    <property type="molecule type" value="Genomic_DNA"/>
</dbReference>
<accession>F0X8C6</accession>
<protein>
    <submittedName>
        <fullName evidence="3">Uncharacterized protein</fullName>
    </submittedName>
</protein>
<feature type="compositionally biased region" description="Low complexity" evidence="1">
    <location>
        <begin position="224"/>
        <end position="250"/>
    </location>
</feature>
<keyword evidence="2" id="KW-1133">Transmembrane helix</keyword>
<name>F0X8C6_GROCL</name>
<dbReference type="AlphaFoldDB" id="F0X8C6"/>
<evidence type="ECO:0000256" key="1">
    <source>
        <dbReference type="SAM" id="MobiDB-lite"/>
    </source>
</evidence>
<keyword evidence="2" id="KW-0472">Membrane</keyword>
<evidence type="ECO:0000256" key="2">
    <source>
        <dbReference type="SAM" id="Phobius"/>
    </source>
</evidence>
<feature type="transmembrane region" description="Helical" evidence="2">
    <location>
        <begin position="353"/>
        <end position="374"/>
    </location>
</feature>
<reference evidence="3 4" key="1">
    <citation type="journal article" date="2011" name="Proc. Natl. Acad. Sci. U.S.A.">
        <title>Genome and transcriptome analyses of the mountain pine beetle-fungal symbiont Grosmannia clavigera, a lodgepole pine pathogen.</title>
        <authorList>
            <person name="DiGuistini S."/>
            <person name="Wang Y."/>
            <person name="Liao N.Y."/>
            <person name="Taylor G."/>
            <person name="Tanguay P."/>
            <person name="Feau N."/>
            <person name="Henrissat B."/>
            <person name="Chan S.K."/>
            <person name="Hesse-Orce U."/>
            <person name="Alamouti S.M."/>
            <person name="Tsui C.K.M."/>
            <person name="Docking R.T."/>
            <person name="Levasseur A."/>
            <person name="Haridas S."/>
            <person name="Robertson G."/>
            <person name="Birol I."/>
            <person name="Holt R.A."/>
            <person name="Marra M.A."/>
            <person name="Hamelin R.C."/>
            <person name="Hirst M."/>
            <person name="Jones S.J.M."/>
            <person name="Bohlmann J."/>
            <person name="Breuil C."/>
        </authorList>
    </citation>
    <scope>NUCLEOTIDE SEQUENCE [LARGE SCALE GENOMIC DNA]</scope>
    <source>
        <strain evidence="4">kw1407 / UAMH 11150</strain>
    </source>
</reference>
<keyword evidence="2" id="KW-0812">Transmembrane</keyword>
<keyword evidence="4" id="KW-1185">Reference proteome</keyword>
<feature type="compositionally biased region" description="Low complexity" evidence="1">
    <location>
        <begin position="180"/>
        <end position="217"/>
    </location>
</feature>
<dbReference type="GeneID" id="25976827"/>
<sequence>MTSTAPSKRSIDKEVSSVFKNLRYEKKATKTALIAVVRSKSYAELDNLCKKASWTGLKFWRKKTLVFVATPEDLADAIRQVEHNGLSKDLTIVVSGAIPDLSLHVGSDVRALKVIRCEFEHTDCHERLFMDGASTLAETRLDEWGMGDRATFEQHAVLLGRNILIKTNMNNMSAVSKRNQSQTQAAAAGGEASTKATSKGLNKAPSRSSSKAPSRSPSKPPSRSPSKSPGHTSSHSSSHGSGHASGHALGRTPSHGPSSGPSNALVKASSKDSTQTVSEEQMRRYIQVAEQYAQNLTTWEECRDVVSTLVDRVVGQDKVLVGLKGIAGGVAFQLQTPLWSAKMAALGLKTSSLVSLGGSVVILGTAAAVAVYFFPWSDFWDSLRTLMSIFWKWAGDMWDKFCSNVRAALENELRNGPSLLSKRVA</sequence>
<feature type="region of interest" description="Disordered" evidence="1">
    <location>
        <begin position="174"/>
        <end position="278"/>
    </location>
</feature>
<evidence type="ECO:0000313" key="3">
    <source>
        <dbReference type="EMBL" id="EFX05630.1"/>
    </source>
</evidence>